<dbReference type="PANTHER" id="PTHR31476:SF2">
    <property type="entry name" value="UBIQUITIN CARBOXYL-TERMINAL HYDROLASE FAMILY PROTEIN"/>
    <property type="match status" value="1"/>
</dbReference>
<accession>A0A834ZHV8</accession>
<dbReference type="InterPro" id="IPR045040">
    <property type="entry name" value="PORR_fam"/>
</dbReference>
<keyword evidence="1" id="KW-1133">Transmembrane helix</keyword>
<reference evidence="3 4" key="1">
    <citation type="submission" date="2020-04" db="EMBL/GenBank/DDBJ databases">
        <title>Plant Genome Project.</title>
        <authorList>
            <person name="Zhang R.-G."/>
        </authorList>
    </citation>
    <scope>NUCLEOTIDE SEQUENCE [LARGE SCALE GENOMIC DNA]</scope>
    <source>
        <strain evidence="3">YNK0</strain>
        <tissue evidence="3">Leaf</tissue>
    </source>
</reference>
<dbReference type="AlphaFoldDB" id="A0A834ZHV8"/>
<proteinExistence type="predicted"/>
<name>A0A834ZHV8_TETSI</name>
<keyword evidence="4" id="KW-1185">Reference proteome</keyword>
<gene>
    <name evidence="3" type="ORF">HHK36_006663</name>
</gene>
<dbReference type="GO" id="GO:0003723">
    <property type="term" value="F:RNA binding"/>
    <property type="evidence" value="ECO:0007669"/>
    <property type="project" value="InterPro"/>
</dbReference>
<feature type="domain" description="PORR" evidence="2">
    <location>
        <begin position="53"/>
        <end position="380"/>
    </location>
</feature>
<dbReference type="PANTHER" id="PTHR31476">
    <property type="entry name" value="PROTEIN WHAT'S THIS FACTOR 1 HOMOLOG, CHLOROPLASTIC"/>
    <property type="match status" value="1"/>
</dbReference>
<dbReference type="Pfam" id="PF11955">
    <property type="entry name" value="PORR"/>
    <property type="match status" value="1"/>
</dbReference>
<evidence type="ECO:0000313" key="3">
    <source>
        <dbReference type="EMBL" id="KAF8407529.1"/>
    </source>
</evidence>
<protein>
    <recommendedName>
        <fullName evidence="2">PORR domain-containing protein</fullName>
    </recommendedName>
</protein>
<dbReference type="OrthoDB" id="689415at2759"/>
<sequence length="640" mass="72282">MEVLSPKHSNPITILTSNFLPPTLKPLHLKTINKDIKNPKNLTISSSSLKIIRNPSLDRHVVKQNKIRFVQKLKTLLLSKPKHYIHLHILSKCRSYLSLPNPRSLLSMIHRYPSIFELFTIPTPPSALTTNNSQLCVRLTPAAAALATQESHFKSAISATLASKLQKLLMLSSHRRLLLSKLVHLGPDLGLPPNFRSRLCNDHSDRFKTVDTSYGRALELVSWDPRLAVPIPAPEFRPPGLIVDRPLKFKRLRLRKGLNLKRRHQEFLMKFGELPEVSPYDTPVGELASESVEAEKRACGVVREVLGMTVEKRTLVDHLTHFRKEFGLSNKVRAMLVRHPELFYVSVKGQRDSVFLTEGYDDKGGLLEKDELLVAKERVFSCGHLCVDSIVDLFLTRNSPSDVGFRSQQYIAGSTITINKSQASSPVRTGRETHPDLNCQAQDPSSSLFKGVPSNREIWNRPVYSGGQEEKGCRLKFAKAVVSHSYVSMGQVLCNYDYGGRSMNRNLWRNENDRVDVSLMDCLFPEVTTGNKMSNTFSDRYEDDELSDRMMNLATTEIIQRCRMSTADVPANADAKVSCEVGPEDKTRIQSRCLKRRNFGKAALDLICGLFMLFALMLLLWIDDEEVVNGSSWERVIDCA</sequence>
<dbReference type="EMBL" id="JABCRI010000004">
    <property type="protein sequence ID" value="KAF8407529.1"/>
    <property type="molecule type" value="Genomic_DNA"/>
</dbReference>
<organism evidence="3 4">
    <name type="scientific">Tetracentron sinense</name>
    <name type="common">Spur-leaf</name>
    <dbReference type="NCBI Taxonomy" id="13715"/>
    <lineage>
        <taxon>Eukaryota</taxon>
        <taxon>Viridiplantae</taxon>
        <taxon>Streptophyta</taxon>
        <taxon>Embryophyta</taxon>
        <taxon>Tracheophyta</taxon>
        <taxon>Spermatophyta</taxon>
        <taxon>Magnoliopsida</taxon>
        <taxon>Trochodendrales</taxon>
        <taxon>Trochodendraceae</taxon>
        <taxon>Tetracentron</taxon>
    </lineage>
</organism>
<evidence type="ECO:0000256" key="1">
    <source>
        <dbReference type="SAM" id="Phobius"/>
    </source>
</evidence>
<evidence type="ECO:0000259" key="2">
    <source>
        <dbReference type="Pfam" id="PF11955"/>
    </source>
</evidence>
<dbReference type="Proteomes" id="UP000655225">
    <property type="component" value="Unassembled WGS sequence"/>
</dbReference>
<comment type="caution">
    <text evidence="3">The sequence shown here is derived from an EMBL/GenBank/DDBJ whole genome shotgun (WGS) entry which is preliminary data.</text>
</comment>
<evidence type="ECO:0000313" key="4">
    <source>
        <dbReference type="Proteomes" id="UP000655225"/>
    </source>
</evidence>
<keyword evidence="1" id="KW-0812">Transmembrane</keyword>
<dbReference type="InterPro" id="IPR021099">
    <property type="entry name" value="PORR_domain"/>
</dbReference>
<feature type="transmembrane region" description="Helical" evidence="1">
    <location>
        <begin position="602"/>
        <end position="622"/>
    </location>
</feature>
<keyword evidence="1" id="KW-0472">Membrane</keyword>